<reference evidence="2" key="1">
    <citation type="submission" date="2023-02" db="EMBL/GenBank/DDBJ databases">
        <title>Georgenia sp.10Sc9-8, isolated from a soil sample collected from the Taklamakan desert.</title>
        <authorList>
            <person name="Liu S."/>
        </authorList>
    </citation>
    <scope>NUCLEOTIDE SEQUENCE</scope>
    <source>
        <strain evidence="2">10Sc9-8</strain>
    </source>
</reference>
<dbReference type="InterPro" id="IPR000639">
    <property type="entry name" value="Epox_hydrolase-like"/>
</dbReference>
<dbReference type="GO" id="GO:0016787">
    <property type="term" value="F:hydrolase activity"/>
    <property type="evidence" value="ECO:0007669"/>
    <property type="project" value="UniProtKB-KW"/>
</dbReference>
<dbReference type="PRINTS" id="PR00412">
    <property type="entry name" value="EPOXHYDRLASE"/>
</dbReference>
<evidence type="ECO:0000313" key="2">
    <source>
        <dbReference type="EMBL" id="MDD9205104.1"/>
    </source>
</evidence>
<dbReference type="SUPFAM" id="SSF53474">
    <property type="entry name" value="alpha/beta-Hydrolases"/>
    <property type="match status" value="1"/>
</dbReference>
<keyword evidence="2" id="KW-0378">Hydrolase</keyword>
<protein>
    <submittedName>
        <fullName evidence="2">Alpha/beta fold hydrolase</fullName>
    </submittedName>
</protein>
<dbReference type="Proteomes" id="UP001165561">
    <property type="component" value="Unassembled WGS sequence"/>
</dbReference>
<dbReference type="InterPro" id="IPR029058">
    <property type="entry name" value="AB_hydrolase_fold"/>
</dbReference>
<feature type="non-terminal residue" evidence="2">
    <location>
        <position position="207"/>
    </location>
</feature>
<gene>
    <name evidence="2" type="ORF">PU560_01325</name>
</gene>
<dbReference type="PANTHER" id="PTHR43689:SF8">
    <property type="entry name" value="ALPHA_BETA-HYDROLASES SUPERFAMILY PROTEIN"/>
    <property type="match status" value="1"/>
</dbReference>
<name>A0ABT5TV10_9MICO</name>
<evidence type="ECO:0000259" key="1">
    <source>
        <dbReference type="Pfam" id="PF00561"/>
    </source>
</evidence>
<dbReference type="PRINTS" id="PR00111">
    <property type="entry name" value="ABHYDROLASE"/>
</dbReference>
<organism evidence="2 3">
    <name type="scientific">Georgenia halotolerans</name>
    <dbReference type="NCBI Taxonomy" id="3028317"/>
    <lineage>
        <taxon>Bacteria</taxon>
        <taxon>Bacillati</taxon>
        <taxon>Actinomycetota</taxon>
        <taxon>Actinomycetes</taxon>
        <taxon>Micrococcales</taxon>
        <taxon>Bogoriellaceae</taxon>
        <taxon>Georgenia</taxon>
    </lineage>
</organism>
<dbReference type="EMBL" id="JARACI010000266">
    <property type="protein sequence ID" value="MDD9205104.1"/>
    <property type="molecule type" value="Genomic_DNA"/>
</dbReference>
<dbReference type="PANTHER" id="PTHR43689">
    <property type="entry name" value="HYDROLASE"/>
    <property type="match status" value="1"/>
</dbReference>
<comment type="caution">
    <text evidence="2">The sequence shown here is derived from an EMBL/GenBank/DDBJ whole genome shotgun (WGS) entry which is preliminary data.</text>
</comment>
<dbReference type="Gene3D" id="3.40.50.1820">
    <property type="entry name" value="alpha/beta hydrolase"/>
    <property type="match status" value="1"/>
</dbReference>
<feature type="domain" description="AB hydrolase-1" evidence="1">
    <location>
        <begin position="1"/>
        <end position="114"/>
    </location>
</feature>
<accession>A0ABT5TV10</accession>
<evidence type="ECO:0000313" key="3">
    <source>
        <dbReference type="Proteomes" id="UP001165561"/>
    </source>
</evidence>
<feature type="non-terminal residue" evidence="2">
    <location>
        <position position="1"/>
    </location>
</feature>
<dbReference type="Pfam" id="PF00561">
    <property type="entry name" value="Abhydrolase_1"/>
    <property type="match status" value="1"/>
</dbReference>
<proteinExistence type="predicted"/>
<sequence>TLLCVHGNPTWSYLWRSLLARGAAAGWRVVAVDQPGMGYSADRPGGTTRLADRVRALGAFTDAVGLSGAAAPGPVVAVGHDWGGVVAMGWAVDHPAELAGLVLTNTAVHQDPDVPVPALLRLARHPAVHRWATVHGTLFLDTALSLARPPLPAPVRAAYREPYAAAGDRKAIGDFVADIPVDAGHPSHAELERIAAGVRELTAPALL</sequence>
<dbReference type="InterPro" id="IPR000073">
    <property type="entry name" value="AB_hydrolase_1"/>
</dbReference>
<keyword evidence="3" id="KW-1185">Reference proteome</keyword>